<dbReference type="Pfam" id="PF02517">
    <property type="entry name" value="Rce1-like"/>
    <property type="match status" value="1"/>
</dbReference>
<protein>
    <submittedName>
        <fullName evidence="3">CAAX amino protease</fullName>
    </submittedName>
</protein>
<feature type="transmembrane region" description="Helical" evidence="1">
    <location>
        <begin position="198"/>
        <end position="219"/>
    </location>
</feature>
<keyword evidence="1" id="KW-0472">Membrane</keyword>
<dbReference type="GO" id="GO:0080120">
    <property type="term" value="P:CAAX-box protein maturation"/>
    <property type="evidence" value="ECO:0007669"/>
    <property type="project" value="UniProtKB-ARBA"/>
</dbReference>
<feature type="transmembrane region" description="Helical" evidence="1">
    <location>
        <begin position="283"/>
        <end position="306"/>
    </location>
</feature>
<keyword evidence="1" id="KW-1133">Transmembrane helix</keyword>
<evidence type="ECO:0000313" key="4">
    <source>
        <dbReference type="Proteomes" id="UP000055316"/>
    </source>
</evidence>
<reference evidence="3 4" key="1">
    <citation type="submission" date="2015-05" db="EMBL/GenBank/DDBJ databases">
        <title>Whole genome sequence of Bacillus thuringiensis serovar tolworthi Pasteur Institute Standard strain.</title>
        <authorList>
            <person name="Kanda K."/>
            <person name="Nakashima K."/>
            <person name="Nagano Y."/>
        </authorList>
    </citation>
    <scope>NUCLEOTIDE SEQUENCE [LARGE SCALE GENOMIC DNA]</scope>
    <source>
        <strain evidence="3 4">Pasteur Institute Standard strain</strain>
    </source>
</reference>
<dbReference type="AlphaFoldDB" id="A0A9W4ETT9"/>
<keyword evidence="3" id="KW-0645">Protease</keyword>
<feature type="transmembrane region" description="Helical" evidence="1">
    <location>
        <begin position="37"/>
        <end position="59"/>
    </location>
</feature>
<dbReference type="GO" id="GO:0004175">
    <property type="term" value="F:endopeptidase activity"/>
    <property type="evidence" value="ECO:0007669"/>
    <property type="project" value="UniProtKB-ARBA"/>
</dbReference>
<name>A0A9W4ETT9_BACTO</name>
<dbReference type="EMBL" id="AP014864">
    <property type="protein sequence ID" value="BAR83562.1"/>
    <property type="molecule type" value="Genomic_DNA"/>
</dbReference>
<dbReference type="InterPro" id="IPR003675">
    <property type="entry name" value="Rce1/LyrA-like_dom"/>
</dbReference>
<evidence type="ECO:0000256" key="1">
    <source>
        <dbReference type="SAM" id="Phobius"/>
    </source>
</evidence>
<feature type="transmembrane region" description="Helical" evidence="1">
    <location>
        <begin position="65"/>
        <end position="84"/>
    </location>
</feature>
<sequence length="310" mass="34329">MTGSKFDKQMNKGEGRITMLLHAKSFHNKDKIHRAKIGLQLFLSILTITSIILNVLVMITKSMPLIVVYMFTPAFSSILTRIILKEGFKDVSFSLGNLKIWKGIGFALLIPMIICGITYSIAWLSGIAKFQPPQGGMLEPIYNILGFQYLPIPLSFIFIVVLSGVLGSLLNLIPVMGEEMGWRGYMLTRLIDAEFSRPILISGLIWATWHVPIVIAGLYVEGTSALLSVLGIYFCIVPFSYITAYLRLITGSVWPSVIIHTTWNAIIQGPFARASTGDQTEIWIGESGLITAIIILATAIIMSRIVNFTK</sequence>
<gene>
    <name evidence="3" type="ORF">KNN_02716</name>
</gene>
<accession>A0A9W4ETT9</accession>
<feature type="transmembrane region" description="Helical" evidence="1">
    <location>
        <begin position="225"/>
        <end position="246"/>
    </location>
</feature>
<feature type="transmembrane region" description="Helical" evidence="1">
    <location>
        <begin position="253"/>
        <end position="271"/>
    </location>
</feature>
<keyword evidence="1" id="KW-0812">Transmembrane</keyword>
<dbReference type="PANTHER" id="PTHR35797:SF1">
    <property type="entry name" value="PROTEASE"/>
    <property type="match status" value="1"/>
</dbReference>
<feature type="domain" description="CAAX prenyl protease 2/Lysostaphin resistance protein A-like" evidence="2">
    <location>
        <begin position="169"/>
        <end position="266"/>
    </location>
</feature>
<feature type="transmembrane region" description="Helical" evidence="1">
    <location>
        <begin position="104"/>
        <end position="128"/>
    </location>
</feature>
<proteinExistence type="predicted"/>
<dbReference type="GO" id="GO:0006508">
    <property type="term" value="P:proteolysis"/>
    <property type="evidence" value="ECO:0007669"/>
    <property type="project" value="UniProtKB-KW"/>
</dbReference>
<dbReference type="InterPro" id="IPR042150">
    <property type="entry name" value="MmRce1-like"/>
</dbReference>
<dbReference type="Proteomes" id="UP000055316">
    <property type="component" value="Chromosome"/>
</dbReference>
<keyword evidence="3" id="KW-0378">Hydrolase</keyword>
<evidence type="ECO:0000259" key="2">
    <source>
        <dbReference type="Pfam" id="PF02517"/>
    </source>
</evidence>
<dbReference type="PANTHER" id="PTHR35797">
    <property type="entry name" value="PROTEASE-RELATED"/>
    <property type="match status" value="1"/>
</dbReference>
<organism evidence="3 4">
    <name type="scientific">Bacillus thuringiensis subsp. tolworthi</name>
    <dbReference type="NCBI Taxonomy" id="1442"/>
    <lineage>
        <taxon>Bacteria</taxon>
        <taxon>Bacillati</taxon>
        <taxon>Bacillota</taxon>
        <taxon>Bacilli</taxon>
        <taxon>Bacillales</taxon>
        <taxon>Bacillaceae</taxon>
        <taxon>Bacillus</taxon>
        <taxon>Bacillus cereus group</taxon>
    </lineage>
</organism>
<feature type="transmembrane region" description="Helical" evidence="1">
    <location>
        <begin position="148"/>
        <end position="177"/>
    </location>
</feature>
<evidence type="ECO:0000313" key="3">
    <source>
        <dbReference type="EMBL" id="BAR83562.1"/>
    </source>
</evidence>